<evidence type="ECO:0000256" key="1">
    <source>
        <dbReference type="SAM" id="Phobius"/>
    </source>
</evidence>
<comment type="caution">
    <text evidence="3">The sequence shown here is derived from an EMBL/GenBank/DDBJ whole genome shotgun (WGS) entry which is preliminary data.</text>
</comment>
<keyword evidence="1" id="KW-0472">Membrane</keyword>
<dbReference type="Pfam" id="PF18181">
    <property type="entry name" value="SLATT_1"/>
    <property type="match status" value="1"/>
</dbReference>
<dbReference type="Pfam" id="PF14015">
    <property type="entry name" value="DUF4231"/>
    <property type="match status" value="1"/>
</dbReference>
<dbReference type="InterPro" id="IPR025325">
    <property type="entry name" value="DUF4231"/>
</dbReference>
<evidence type="ECO:0000313" key="3">
    <source>
        <dbReference type="EMBL" id="RKR13714.1"/>
    </source>
</evidence>
<dbReference type="Proteomes" id="UP000276055">
    <property type="component" value="Unassembled WGS sequence"/>
</dbReference>
<dbReference type="NCBIfam" id="NF033634">
    <property type="entry name" value="SLATT_1"/>
    <property type="match status" value="1"/>
</dbReference>
<feature type="transmembrane region" description="Helical" evidence="1">
    <location>
        <begin position="219"/>
        <end position="239"/>
    </location>
</feature>
<protein>
    <submittedName>
        <fullName evidence="3">Uncharacterized protein DUF4231</fullName>
    </submittedName>
</protein>
<feature type="transmembrane region" description="Helical" evidence="1">
    <location>
        <begin position="36"/>
        <end position="56"/>
    </location>
</feature>
<reference evidence="3 4" key="1">
    <citation type="submission" date="2018-10" db="EMBL/GenBank/DDBJ databases">
        <title>Genomic Encyclopedia of Type Strains, Phase IV (KMG-IV): sequencing the most valuable type-strain genomes for metagenomic binning, comparative biology and taxonomic classification.</title>
        <authorList>
            <person name="Goeker M."/>
        </authorList>
    </citation>
    <scope>NUCLEOTIDE SEQUENCE [LARGE SCALE GENOMIC DNA]</scope>
    <source>
        <strain evidence="3 4">DSM 25586</strain>
    </source>
</reference>
<evidence type="ECO:0000259" key="2">
    <source>
        <dbReference type="Pfam" id="PF18181"/>
    </source>
</evidence>
<keyword evidence="1" id="KW-1133">Transmembrane helix</keyword>
<dbReference type="AlphaFoldDB" id="A0A495E9V6"/>
<name>A0A495E9V6_9MICC</name>
<feature type="transmembrane region" description="Helical" evidence="1">
    <location>
        <begin position="62"/>
        <end position="80"/>
    </location>
</feature>
<dbReference type="RefSeq" id="WP_120954986.1">
    <property type="nucleotide sequence ID" value="NZ_RBIR01000009.1"/>
</dbReference>
<sequence>MIGPAVRPALARAWDQHCIWSLTASRLKQRLDRSRAGALALGLAAAVLAVVASQVSALVPEAGRAAGVAATTCAGFATMLQRRATTDKVRAWTRARSAAEQLKTEVYSDLAGGSTVAHAIDRDAELNSRTARLLEDVADLQHHTAGITADRKPLPAVANVGDYITERLEAQINGFYRPKAAIYDTRVRRLRAVGTTLGVATVILSALATGYGLSALGAWVPVATTAGASLTAHITAARYDHLIIEYLRTAQQLENLRDGHKDAPGTDAEFIDACENVISVENQGWMTRWNTDDTGTTPQNE</sequence>
<dbReference type="EMBL" id="RBIR01000009">
    <property type="protein sequence ID" value="RKR13714.1"/>
    <property type="molecule type" value="Genomic_DNA"/>
</dbReference>
<feature type="domain" description="SMODS and SLOG-associating 2TM effector" evidence="2">
    <location>
        <begin position="163"/>
        <end position="285"/>
    </location>
</feature>
<dbReference type="OrthoDB" id="4527901at2"/>
<dbReference type="InterPro" id="IPR040884">
    <property type="entry name" value="SLATT_1"/>
</dbReference>
<feature type="transmembrane region" description="Helical" evidence="1">
    <location>
        <begin position="192"/>
        <end position="213"/>
    </location>
</feature>
<proteinExistence type="predicted"/>
<keyword evidence="1" id="KW-0812">Transmembrane</keyword>
<accession>A0A495E9V6</accession>
<organism evidence="3 4">
    <name type="scientific">Arthrobacter oryzae</name>
    <dbReference type="NCBI Taxonomy" id="409290"/>
    <lineage>
        <taxon>Bacteria</taxon>
        <taxon>Bacillati</taxon>
        <taxon>Actinomycetota</taxon>
        <taxon>Actinomycetes</taxon>
        <taxon>Micrococcales</taxon>
        <taxon>Micrococcaceae</taxon>
        <taxon>Arthrobacter</taxon>
    </lineage>
</organism>
<gene>
    <name evidence="3" type="ORF">C8D78_3372</name>
</gene>
<evidence type="ECO:0000313" key="4">
    <source>
        <dbReference type="Proteomes" id="UP000276055"/>
    </source>
</evidence>